<proteinExistence type="predicted"/>
<name>A0A645D8B0_9ZZZZ</name>
<evidence type="ECO:0008006" key="2">
    <source>
        <dbReference type="Google" id="ProtNLM"/>
    </source>
</evidence>
<dbReference type="EMBL" id="VSSQ01033753">
    <property type="protein sequence ID" value="MPM85449.1"/>
    <property type="molecule type" value="Genomic_DNA"/>
</dbReference>
<comment type="caution">
    <text evidence="1">The sequence shown here is derived from an EMBL/GenBank/DDBJ whole genome shotgun (WGS) entry which is preliminary data.</text>
</comment>
<organism evidence="1">
    <name type="scientific">bioreactor metagenome</name>
    <dbReference type="NCBI Taxonomy" id="1076179"/>
    <lineage>
        <taxon>unclassified sequences</taxon>
        <taxon>metagenomes</taxon>
        <taxon>ecological metagenomes</taxon>
    </lineage>
</organism>
<protein>
    <recommendedName>
        <fullName evidence="2">Bacterial bifunctional deaminase-reductase C-terminal domain-containing protein</fullName>
    </recommendedName>
</protein>
<dbReference type="Gene3D" id="3.40.430.10">
    <property type="entry name" value="Dihydrofolate Reductase, subunit A"/>
    <property type="match status" value="1"/>
</dbReference>
<dbReference type="AlphaFoldDB" id="A0A645D8B0"/>
<sequence length="108" mass="12001">MMRKIVILSFVTLDGVMQAPGGKGEDPSGGFDYEGWAVPHFDETIFNEMDRQMFPPFDLLLGRKTYDIFAAYWPSHPEDGAGLNAAEPGIIGIRLSSSRETLYRKSGN</sequence>
<evidence type="ECO:0000313" key="1">
    <source>
        <dbReference type="EMBL" id="MPM85449.1"/>
    </source>
</evidence>
<gene>
    <name evidence="1" type="ORF">SDC9_132530</name>
</gene>
<reference evidence="1" key="1">
    <citation type="submission" date="2019-08" db="EMBL/GenBank/DDBJ databases">
        <authorList>
            <person name="Kucharzyk K."/>
            <person name="Murdoch R.W."/>
            <person name="Higgins S."/>
            <person name="Loffler F."/>
        </authorList>
    </citation>
    <scope>NUCLEOTIDE SEQUENCE</scope>
</reference>
<dbReference type="InterPro" id="IPR024072">
    <property type="entry name" value="DHFR-like_dom_sf"/>
</dbReference>
<accession>A0A645D8B0</accession>